<comment type="caution">
    <text evidence="1">The sequence shown here is derived from an EMBL/GenBank/DDBJ whole genome shotgun (WGS) entry which is preliminary data.</text>
</comment>
<dbReference type="PATRIC" id="fig|1121439.3.peg.331"/>
<name>S7TEH7_9BACT</name>
<dbReference type="OrthoDB" id="7021429at2"/>
<evidence type="ECO:0000313" key="1">
    <source>
        <dbReference type="EMBL" id="EPR35602.1"/>
    </source>
</evidence>
<organism evidence="1 2">
    <name type="scientific">Alkalidesulfovibrio alkalitolerans DSM 16529</name>
    <dbReference type="NCBI Taxonomy" id="1121439"/>
    <lineage>
        <taxon>Bacteria</taxon>
        <taxon>Pseudomonadati</taxon>
        <taxon>Thermodesulfobacteriota</taxon>
        <taxon>Desulfovibrionia</taxon>
        <taxon>Desulfovibrionales</taxon>
        <taxon>Desulfovibrionaceae</taxon>
        <taxon>Alkalidesulfovibrio</taxon>
    </lineage>
</organism>
<dbReference type="EMBL" id="ATHI01000003">
    <property type="protein sequence ID" value="EPR35602.1"/>
    <property type="molecule type" value="Genomic_DNA"/>
</dbReference>
<dbReference type="Pfam" id="PF10109">
    <property type="entry name" value="Phage_TAC_7"/>
    <property type="match status" value="1"/>
</dbReference>
<keyword evidence="2" id="KW-1185">Reference proteome</keyword>
<dbReference type="STRING" id="1121439.dsat_1943"/>
<dbReference type="AlphaFoldDB" id="S7TEH7"/>
<dbReference type="eggNOG" id="ENOG50339KB">
    <property type="taxonomic scope" value="Bacteria"/>
</dbReference>
<evidence type="ECO:0000313" key="2">
    <source>
        <dbReference type="Proteomes" id="UP000014975"/>
    </source>
</evidence>
<accession>S7TEH7</accession>
<sequence>MSKLNEIPLAEHLTLPDGTVVKKIVLRSPKVRDLKLAQRGGGTEADQEIRLMASLCEPPMTPEDMEEMGLADFRKLQAAFQRYLDSPS</sequence>
<dbReference type="RefSeq" id="WP_020885829.1">
    <property type="nucleotide sequence ID" value="NZ_ATHI01000003.1"/>
</dbReference>
<gene>
    <name evidence="1" type="ORF">dsat_1943</name>
</gene>
<reference evidence="1 2" key="1">
    <citation type="journal article" date="2013" name="Genome Announc.">
        <title>Draft genome sequences for three mercury-methylating, sulfate-reducing bacteria.</title>
        <authorList>
            <person name="Brown S.D."/>
            <person name="Hurt R.A.Jr."/>
            <person name="Gilmour C.C."/>
            <person name="Elias D.A."/>
        </authorList>
    </citation>
    <scope>NUCLEOTIDE SEQUENCE [LARGE SCALE GENOMIC DNA]</scope>
    <source>
        <strain evidence="1 2">DSM 16529</strain>
    </source>
</reference>
<dbReference type="Proteomes" id="UP000014975">
    <property type="component" value="Unassembled WGS sequence"/>
</dbReference>
<dbReference type="InterPro" id="IPR019289">
    <property type="entry name" value="Phage_tail_E/E"/>
</dbReference>
<protein>
    <submittedName>
        <fullName evidence="1">Mu-like prophage FluMu protein gp41</fullName>
    </submittedName>
</protein>
<proteinExistence type="predicted"/>